<organism evidence="3 4">
    <name type="scientific">Hyphobacterium marinum</name>
    <dbReference type="NCBI Taxonomy" id="3116574"/>
    <lineage>
        <taxon>Bacteria</taxon>
        <taxon>Pseudomonadati</taxon>
        <taxon>Pseudomonadota</taxon>
        <taxon>Alphaproteobacteria</taxon>
        <taxon>Maricaulales</taxon>
        <taxon>Maricaulaceae</taxon>
        <taxon>Hyphobacterium</taxon>
    </lineage>
</organism>
<dbReference type="SUPFAM" id="SSF53328">
    <property type="entry name" value="Formyltransferase"/>
    <property type="match status" value="1"/>
</dbReference>
<sequence length="320" mass="35060">MHAKVLILGNRLLGGLCLDFLARQDGVEILVVLNPDDDGSDGPGGISLKRRAAALGVRTIQPSGIRDAENQRILRDFEPDLGLSFSYARIIPQEVIDLPKSGFLNVHFADLPKNRGCLPVIWTIATGADHYAATLHEVTIDLDQGAILSQARAPLTEGLTAGEVYAACAHLGFGLFRDFWAEWSKTRTFASVPQDESAVTYHKMRFPHDRWIQWDQPAHRVARLINALTYFPHPCARTALMDGEDEIGLTGPAISLSREEGGQPGDVISTECGPAVRCGEGAVLVHQIRMGDTLTGFAEFLDSRPARPRFHSPETPEYSE</sequence>
<proteinExistence type="predicted"/>
<dbReference type="Pfam" id="PF02911">
    <property type="entry name" value="Formyl_trans_C"/>
    <property type="match status" value="1"/>
</dbReference>
<feature type="domain" description="Formyl transferase N-terminal" evidence="1">
    <location>
        <begin position="56"/>
        <end position="171"/>
    </location>
</feature>
<protein>
    <submittedName>
        <fullName evidence="3">Formyltransferase family protein</fullName>
    </submittedName>
</protein>
<dbReference type="RefSeq" id="WP_330196003.1">
    <property type="nucleotide sequence ID" value="NZ_JAZDRO010000002.1"/>
</dbReference>
<dbReference type="Proteomes" id="UP001310692">
    <property type="component" value="Unassembled WGS sequence"/>
</dbReference>
<reference evidence="3 4" key="1">
    <citation type="submission" date="2024-01" db="EMBL/GenBank/DDBJ databases">
        <title>Hyphobacterium bacterium isolated from marine sediment.</title>
        <authorList>
            <person name="Zhao S."/>
        </authorList>
    </citation>
    <scope>NUCLEOTIDE SEQUENCE [LARGE SCALE GENOMIC DNA]</scope>
    <source>
        <strain evidence="3 4">Y60-23</strain>
    </source>
</reference>
<name>A0ABU7LY42_9PROT</name>
<dbReference type="InterPro" id="IPR005793">
    <property type="entry name" value="Formyl_trans_C"/>
</dbReference>
<keyword evidence="4" id="KW-1185">Reference proteome</keyword>
<accession>A0ABU7LY42</accession>
<comment type="caution">
    <text evidence="3">The sequence shown here is derived from an EMBL/GenBank/DDBJ whole genome shotgun (WGS) entry which is preliminary data.</text>
</comment>
<dbReference type="PANTHER" id="PTHR11138:SF5">
    <property type="entry name" value="METHIONYL-TRNA FORMYLTRANSFERASE, MITOCHONDRIAL"/>
    <property type="match status" value="1"/>
</dbReference>
<feature type="domain" description="Formyl transferase C-terminal" evidence="2">
    <location>
        <begin position="207"/>
        <end position="290"/>
    </location>
</feature>
<evidence type="ECO:0000313" key="3">
    <source>
        <dbReference type="EMBL" id="MEE2566463.1"/>
    </source>
</evidence>
<evidence type="ECO:0000259" key="1">
    <source>
        <dbReference type="Pfam" id="PF00551"/>
    </source>
</evidence>
<dbReference type="EMBL" id="JAZDRO010000002">
    <property type="protein sequence ID" value="MEE2566463.1"/>
    <property type="molecule type" value="Genomic_DNA"/>
</dbReference>
<dbReference type="Gene3D" id="3.40.50.12230">
    <property type="match status" value="1"/>
</dbReference>
<dbReference type="InterPro" id="IPR002376">
    <property type="entry name" value="Formyl_transf_N"/>
</dbReference>
<dbReference type="PANTHER" id="PTHR11138">
    <property type="entry name" value="METHIONYL-TRNA FORMYLTRANSFERASE"/>
    <property type="match status" value="1"/>
</dbReference>
<gene>
    <name evidence="3" type="ORF">V0U35_07190</name>
</gene>
<evidence type="ECO:0000313" key="4">
    <source>
        <dbReference type="Proteomes" id="UP001310692"/>
    </source>
</evidence>
<dbReference type="InterPro" id="IPR036477">
    <property type="entry name" value="Formyl_transf_N_sf"/>
</dbReference>
<dbReference type="SUPFAM" id="SSF50486">
    <property type="entry name" value="FMT C-terminal domain-like"/>
    <property type="match status" value="1"/>
</dbReference>
<dbReference type="Pfam" id="PF00551">
    <property type="entry name" value="Formyl_trans_N"/>
    <property type="match status" value="1"/>
</dbReference>
<dbReference type="InterPro" id="IPR011034">
    <property type="entry name" value="Formyl_transferase-like_C_sf"/>
</dbReference>
<evidence type="ECO:0000259" key="2">
    <source>
        <dbReference type="Pfam" id="PF02911"/>
    </source>
</evidence>